<feature type="compositionally biased region" description="Basic residues" evidence="3">
    <location>
        <begin position="17"/>
        <end position="29"/>
    </location>
</feature>
<reference evidence="6" key="1">
    <citation type="journal article" date="2019" name="Curr. Biol.">
        <title>Genome Sequence of Striga asiatica Provides Insight into the Evolution of Plant Parasitism.</title>
        <authorList>
            <person name="Yoshida S."/>
            <person name="Kim S."/>
            <person name="Wafula E.K."/>
            <person name="Tanskanen J."/>
            <person name="Kim Y.M."/>
            <person name="Honaas L."/>
            <person name="Yang Z."/>
            <person name="Spallek T."/>
            <person name="Conn C.E."/>
            <person name="Ichihashi Y."/>
            <person name="Cheong K."/>
            <person name="Cui S."/>
            <person name="Der J.P."/>
            <person name="Gundlach H."/>
            <person name="Jiao Y."/>
            <person name="Hori C."/>
            <person name="Ishida J.K."/>
            <person name="Kasahara H."/>
            <person name="Kiba T."/>
            <person name="Kim M.S."/>
            <person name="Koo N."/>
            <person name="Laohavisit A."/>
            <person name="Lee Y.H."/>
            <person name="Lumba S."/>
            <person name="McCourt P."/>
            <person name="Mortimer J.C."/>
            <person name="Mutuku J.M."/>
            <person name="Nomura T."/>
            <person name="Sasaki-Sekimoto Y."/>
            <person name="Seto Y."/>
            <person name="Wang Y."/>
            <person name="Wakatake T."/>
            <person name="Sakakibara H."/>
            <person name="Demura T."/>
            <person name="Yamaguchi S."/>
            <person name="Yoneyama K."/>
            <person name="Manabe R.I."/>
            <person name="Nelson D.C."/>
            <person name="Schulman A.H."/>
            <person name="Timko M.P."/>
            <person name="dePamphilis C.W."/>
            <person name="Choi D."/>
            <person name="Shirasu K."/>
        </authorList>
    </citation>
    <scope>NUCLEOTIDE SEQUENCE [LARGE SCALE GENOMIC DNA]</scope>
    <source>
        <strain evidence="6">cv. UVA1</strain>
    </source>
</reference>
<evidence type="ECO:0000256" key="1">
    <source>
        <dbReference type="ARBA" id="ARBA00001412"/>
    </source>
</evidence>
<protein>
    <recommendedName>
        <fullName evidence="2">beta-galactosidase</fullName>
        <ecNumber evidence="2">3.2.1.23</ecNumber>
    </recommendedName>
</protein>
<dbReference type="InterPro" id="IPR017853">
    <property type="entry name" value="GH"/>
</dbReference>
<dbReference type="SUPFAM" id="SSF51445">
    <property type="entry name" value="(Trans)glycosidases"/>
    <property type="match status" value="1"/>
</dbReference>
<dbReference type="AlphaFoldDB" id="A0A5A7R2K1"/>
<dbReference type="InterPro" id="IPR031330">
    <property type="entry name" value="Gly_Hdrlase_35_cat"/>
</dbReference>
<evidence type="ECO:0000256" key="3">
    <source>
        <dbReference type="SAM" id="MobiDB-lite"/>
    </source>
</evidence>
<organism evidence="5 6">
    <name type="scientific">Striga asiatica</name>
    <name type="common">Asiatic witchweed</name>
    <name type="synonym">Buchnera asiatica</name>
    <dbReference type="NCBI Taxonomy" id="4170"/>
    <lineage>
        <taxon>Eukaryota</taxon>
        <taxon>Viridiplantae</taxon>
        <taxon>Streptophyta</taxon>
        <taxon>Embryophyta</taxon>
        <taxon>Tracheophyta</taxon>
        <taxon>Spermatophyta</taxon>
        <taxon>Magnoliopsida</taxon>
        <taxon>eudicotyledons</taxon>
        <taxon>Gunneridae</taxon>
        <taxon>Pentapetalae</taxon>
        <taxon>asterids</taxon>
        <taxon>lamiids</taxon>
        <taxon>Lamiales</taxon>
        <taxon>Orobanchaceae</taxon>
        <taxon>Buchnereae</taxon>
        <taxon>Striga</taxon>
    </lineage>
</organism>
<dbReference type="Gene3D" id="3.20.20.80">
    <property type="entry name" value="Glycosidases"/>
    <property type="match status" value="1"/>
</dbReference>
<dbReference type="EC" id="3.2.1.23" evidence="2"/>
<dbReference type="GO" id="GO:0004565">
    <property type="term" value="F:beta-galactosidase activity"/>
    <property type="evidence" value="ECO:0007669"/>
    <property type="project" value="UniProtKB-EC"/>
</dbReference>
<comment type="caution">
    <text evidence="5">The sequence shown here is derived from an EMBL/GenBank/DDBJ whole genome shotgun (WGS) entry which is preliminary data.</text>
</comment>
<dbReference type="OrthoDB" id="1657402at2759"/>
<evidence type="ECO:0000313" key="5">
    <source>
        <dbReference type="EMBL" id="GER51648.1"/>
    </source>
</evidence>
<proteinExistence type="predicted"/>
<keyword evidence="6" id="KW-1185">Reference proteome</keyword>
<evidence type="ECO:0000313" key="6">
    <source>
        <dbReference type="Proteomes" id="UP000325081"/>
    </source>
</evidence>
<comment type="catalytic activity">
    <reaction evidence="1">
        <text>Hydrolysis of terminal non-reducing beta-D-galactose residues in beta-D-galactosides.</text>
        <dbReference type="EC" id="3.2.1.23"/>
    </reaction>
</comment>
<sequence>MVEGAHTHRDADDRGMRGRFHGGRGRHGRGGAPCRRSPQPLAGEDEGEETILDVNLCSDRQTRSEAEDFDEDDLRDLRRLAPGYMDFGDFDDEGTIAYEDLPRFDDEGMTEYTGLPMFYEEGPTLFDAQGSTESVDLPRFDEQVSTENEGPSVFEKVEAEAGDVEAETGKYHSLRPDLIQKTKGVGVDVIYTYVFWNGHVPEAGKYYF</sequence>
<name>A0A5A7R2K1_STRAF</name>
<feature type="region of interest" description="Disordered" evidence="3">
    <location>
        <begin position="1"/>
        <end position="53"/>
    </location>
</feature>
<dbReference type="Pfam" id="PF01301">
    <property type="entry name" value="Glyco_hydro_35"/>
    <property type="match status" value="1"/>
</dbReference>
<feature type="domain" description="Glycoside hydrolase 35 catalytic" evidence="4">
    <location>
        <begin position="173"/>
        <end position="208"/>
    </location>
</feature>
<dbReference type="Proteomes" id="UP000325081">
    <property type="component" value="Unassembled WGS sequence"/>
</dbReference>
<evidence type="ECO:0000259" key="4">
    <source>
        <dbReference type="Pfam" id="PF01301"/>
    </source>
</evidence>
<feature type="compositionally biased region" description="Basic and acidic residues" evidence="3">
    <location>
        <begin position="1"/>
        <end position="16"/>
    </location>
</feature>
<dbReference type="EMBL" id="BKCP01009848">
    <property type="protein sequence ID" value="GER51648.1"/>
    <property type="molecule type" value="Genomic_DNA"/>
</dbReference>
<evidence type="ECO:0000256" key="2">
    <source>
        <dbReference type="ARBA" id="ARBA00012756"/>
    </source>
</evidence>
<accession>A0A5A7R2K1</accession>
<gene>
    <name evidence="5" type="ORF">STAS_29050</name>
</gene>